<dbReference type="SUPFAM" id="SSF53150">
    <property type="entry name" value="DNA repair protein MutS, domain II"/>
    <property type="match status" value="1"/>
</dbReference>
<dbReference type="SUPFAM" id="SSF48334">
    <property type="entry name" value="DNA repair protein MutS, domain III"/>
    <property type="match status" value="1"/>
</dbReference>
<evidence type="ECO:0000313" key="3">
    <source>
        <dbReference type="EMBL" id="GAG17868.1"/>
    </source>
</evidence>
<dbReference type="GO" id="GO:0140664">
    <property type="term" value="F:ATP-dependent DNA damage sensor activity"/>
    <property type="evidence" value="ECO:0007669"/>
    <property type="project" value="InterPro"/>
</dbReference>
<evidence type="ECO:0008006" key="4">
    <source>
        <dbReference type="Google" id="ProtNLM"/>
    </source>
</evidence>
<dbReference type="GO" id="GO:0006298">
    <property type="term" value="P:mismatch repair"/>
    <property type="evidence" value="ECO:0007669"/>
    <property type="project" value="InterPro"/>
</dbReference>
<dbReference type="EMBL" id="BARS01039346">
    <property type="protein sequence ID" value="GAG17868.1"/>
    <property type="molecule type" value="Genomic_DNA"/>
</dbReference>
<accession>X0VZL0</accession>
<dbReference type="InterPro" id="IPR007860">
    <property type="entry name" value="DNA_mmatch_repair_MutS_con_dom"/>
</dbReference>
<evidence type="ECO:0000259" key="1">
    <source>
        <dbReference type="Pfam" id="PF05188"/>
    </source>
</evidence>
<dbReference type="InterPro" id="IPR045076">
    <property type="entry name" value="MutS"/>
</dbReference>
<dbReference type="Gene3D" id="1.10.1420.10">
    <property type="match status" value="1"/>
</dbReference>
<evidence type="ECO:0000259" key="2">
    <source>
        <dbReference type="Pfam" id="PF05192"/>
    </source>
</evidence>
<protein>
    <recommendedName>
        <fullName evidence="4">DNA mismatch repair protein MutS core domain-containing protein</fullName>
    </recommendedName>
</protein>
<comment type="caution">
    <text evidence="3">The sequence shown here is derived from an EMBL/GenBank/DDBJ whole genome shotgun (WGS) entry which is preliminary data.</text>
</comment>
<feature type="non-terminal residue" evidence="3">
    <location>
        <position position="1"/>
    </location>
</feature>
<dbReference type="InterPro" id="IPR036678">
    <property type="entry name" value="MutS_con_dom_sf"/>
</dbReference>
<name>X0VZL0_9ZZZZ</name>
<dbReference type="GO" id="GO:0030983">
    <property type="term" value="F:mismatched DNA binding"/>
    <property type="evidence" value="ECO:0007669"/>
    <property type="project" value="InterPro"/>
</dbReference>
<dbReference type="GO" id="GO:0005524">
    <property type="term" value="F:ATP binding"/>
    <property type="evidence" value="ECO:0007669"/>
    <property type="project" value="InterPro"/>
</dbReference>
<dbReference type="Pfam" id="PF05192">
    <property type="entry name" value="MutS_III"/>
    <property type="match status" value="1"/>
</dbReference>
<reference evidence="3" key="1">
    <citation type="journal article" date="2014" name="Front. Microbiol.">
        <title>High frequency of phylogenetically diverse reductive dehalogenase-homologous genes in deep subseafloor sedimentary metagenomes.</title>
        <authorList>
            <person name="Kawai M."/>
            <person name="Futagami T."/>
            <person name="Toyoda A."/>
            <person name="Takaki Y."/>
            <person name="Nishi S."/>
            <person name="Hori S."/>
            <person name="Arai W."/>
            <person name="Tsubouchi T."/>
            <person name="Morono Y."/>
            <person name="Uchiyama I."/>
            <person name="Ito T."/>
            <person name="Fujiyama A."/>
            <person name="Inagaki F."/>
            <person name="Takami H."/>
        </authorList>
    </citation>
    <scope>NUCLEOTIDE SEQUENCE</scope>
    <source>
        <strain evidence="3">Expedition CK06-06</strain>
    </source>
</reference>
<dbReference type="InterPro" id="IPR007696">
    <property type="entry name" value="DNA_mismatch_repair_MutS_core"/>
</dbReference>
<feature type="non-terminal residue" evidence="3">
    <location>
        <position position="254"/>
    </location>
</feature>
<dbReference type="AlphaFoldDB" id="X0VZL0"/>
<dbReference type="Pfam" id="PF05188">
    <property type="entry name" value="MutS_II"/>
    <property type="match status" value="1"/>
</dbReference>
<gene>
    <name evidence="3" type="ORF">S01H1_60091</name>
</gene>
<dbReference type="PANTHER" id="PTHR11361:SF34">
    <property type="entry name" value="DNA MISMATCH REPAIR PROTEIN MSH1, MITOCHONDRIAL"/>
    <property type="match status" value="1"/>
</dbReference>
<proteinExistence type="predicted"/>
<dbReference type="Gene3D" id="3.30.420.110">
    <property type="entry name" value="MutS, connector domain"/>
    <property type="match status" value="1"/>
</dbReference>
<feature type="domain" description="DNA mismatch repair protein MutS connector" evidence="1">
    <location>
        <begin position="21"/>
        <end position="158"/>
    </location>
</feature>
<dbReference type="InterPro" id="IPR036187">
    <property type="entry name" value="DNA_mismatch_repair_MutS_sf"/>
</dbReference>
<dbReference type="PANTHER" id="PTHR11361">
    <property type="entry name" value="DNA MISMATCH REPAIR PROTEIN MUTS FAMILY MEMBER"/>
    <property type="match status" value="1"/>
</dbReference>
<dbReference type="GO" id="GO:0005829">
    <property type="term" value="C:cytosol"/>
    <property type="evidence" value="ECO:0007669"/>
    <property type="project" value="TreeGrafter"/>
</dbReference>
<organism evidence="3">
    <name type="scientific">marine sediment metagenome</name>
    <dbReference type="NCBI Taxonomy" id="412755"/>
    <lineage>
        <taxon>unclassified sequences</taxon>
        <taxon>metagenomes</taxon>
        <taxon>ecological metagenomes</taxon>
    </lineage>
</organism>
<feature type="domain" description="DNA mismatch repair protein MutS core" evidence="2">
    <location>
        <begin position="175"/>
        <end position="253"/>
    </location>
</feature>
<sequence>GLNSPFGTLTDDILLDAKEDNFLCAVGLGTKQEAAISWVDISTGHFFVQQLPEKKLLDELLRLSPAECLLPDRRGELFEAETRELAKNITQLTNAIITERPTWYFDPYQARQRLLKHFGTATLEGFGIKDGDDALILPAGAIIEYLNETQKTTLGHIRSLKKVERKKFLQIDTTSLQGLEILRTIRTESKKGSLLDCLDETLTPMGGRMFRNWLCMPLCDLGQIELHQDAIEEIKEADAGLAEVRKLLSAIADT</sequence>